<evidence type="ECO:0000256" key="1">
    <source>
        <dbReference type="ARBA" id="ARBA00023002"/>
    </source>
</evidence>
<comment type="caution">
    <text evidence="2">The sequence shown here is derived from an EMBL/GenBank/DDBJ whole genome shotgun (WGS) entry which is preliminary data.</text>
</comment>
<dbReference type="Proteomes" id="UP001140513">
    <property type="component" value="Unassembled WGS sequence"/>
</dbReference>
<dbReference type="EMBL" id="JAPEUX010000002">
    <property type="protein sequence ID" value="KAJ4358091.1"/>
    <property type="molecule type" value="Genomic_DNA"/>
</dbReference>
<dbReference type="PANTHER" id="PTHR43157:SF31">
    <property type="entry name" value="PHOSPHATIDYLINOSITOL-GLYCAN BIOSYNTHESIS CLASS F PROTEIN"/>
    <property type="match status" value="1"/>
</dbReference>
<gene>
    <name evidence="2" type="ORF">N0V89_002670</name>
</gene>
<keyword evidence="3" id="KW-1185">Reference proteome</keyword>
<dbReference type="PANTHER" id="PTHR43157">
    <property type="entry name" value="PHOSPHATIDYLINOSITOL-GLYCAN BIOSYNTHESIS CLASS F PROTEIN-RELATED"/>
    <property type="match status" value="1"/>
</dbReference>
<dbReference type="AlphaFoldDB" id="A0A9W8XSY8"/>
<dbReference type="Pfam" id="PF00106">
    <property type="entry name" value="adh_short"/>
    <property type="match status" value="1"/>
</dbReference>
<keyword evidence="1" id="KW-0560">Oxidoreductase</keyword>
<evidence type="ECO:0000313" key="2">
    <source>
        <dbReference type="EMBL" id="KAJ4358091.1"/>
    </source>
</evidence>
<organism evidence="2 3">
    <name type="scientific">Didymosphaeria variabile</name>
    <dbReference type="NCBI Taxonomy" id="1932322"/>
    <lineage>
        <taxon>Eukaryota</taxon>
        <taxon>Fungi</taxon>
        <taxon>Dikarya</taxon>
        <taxon>Ascomycota</taxon>
        <taxon>Pezizomycotina</taxon>
        <taxon>Dothideomycetes</taxon>
        <taxon>Pleosporomycetidae</taxon>
        <taxon>Pleosporales</taxon>
        <taxon>Massarineae</taxon>
        <taxon>Didymosphaeriaceae</taxon>
        <taxon>Didymosphaeria</taxon>
    </lineage>
</organism>
<reference evidence="2" key="1">
    <citation type="submission" date="2022-10" db="EMBL/GenBank/DDBJ databases">
        <title>Tapping the CABI collections for fungal endophytes: first genome assemblies for Collariella, Neodidymelliopsis, Ascochyta clinopodiicola, Didymella pomorum, Didymosphaeria variabile, Neocosmospora piperis and Neocucurbitaria cava.</title>
        <authorList>
            <person name="Hill R."/>
        </authorList>
    </citation>
    <scope>NUCLEOTIDE SEQUENCE</scope>
    <source>
        <strain evidence="2">IMI 356815</strain>
    </source>
</reference>
<dbReference type="Gene3D" id="3.40.50.720">
    <property type="entry name" value="NAD(P)-binding Rossmann-like Domain"/>
    <property type="match status" value="1"/>
</dbReference>
<sequence length="319" mass="33907">MVSFDPTRDIPPLSGKVILVTGGNIGLGKQCILEYARHDPACIYLAARSAGKAQAAINEIKQQLGASSSTPIKFLELELSSLDSVKNATEKLLEQEFRLDILMMNAGIMAAAPGLTENGYEMQFGVNYLGHALLFQLLCPLLEKTSQLPDADVRAIMVTSVGHQLAPKEGIPFDQLKTDCSKFGPFERYGSSKLAQILWVRHGATLHPNITFAAAHPGLVGGTGLGASATGTGGFANLLMAMSPLAATSLEKGARNQLWASVGKDVKSGEWYAPETCLGVMQVGVGSQSGASALAKDDALAKKLWQWAEERLQSYAISS</sequence>
<proteinExistence type="predicted"/>
<dbReference type="GeneID" id="80906200"/>
<dbReference type="InterPro" id="IPR036291">
    <property type="entry name" value="NAD(P)-bd_dom_sf"/>
</dbReference>
<protein>
    <recommendedName>
        <fullName evidence="4">NAD(P)-binding protein</fullName>
    </recommendedName>
</protein>
<dbReference type="InterPro" id="IPR002347">
    <property type="entry name" value="SDR_fam"/>
</dbReference>
<dbReference type="RefSeq" id="XP_056074950.1">
    <property type="nucleotide sequence ID" value="XM_056211477.1"/>
</dbReference>
<evidence type="ECO:0008006" key="4">
    <source>
        <dbReference type="Google" id="ProtNLM"/>
    </source>
</evidence>
<evidence type="ECO:0000313" key="3">
    <source>
        <dbReference type="Proteomes" id="UP001140513"/>
    </source>
</evidence>
<dbReference type="SUPFAM" id="SSF51735">
    <property type="entry name" value="NAD(P)-binding Rossmann-fold domains"/>
    <property type="match status" value="1"/>
</dbReference>
<accession>A0A9W8XSY8</accession>
<name>A0A9W8XSY8_9PLEO</name>
<dbReference type="GO" id="GO:0016491">
    <property type="term" value="F:oxidoreductase activity"/>
    <property type="evidence" value="ECO:0007669"/>
    <property type="project" value="UniProtKB-KW"/>
</dbReference>
<dbReference type="OrthoDB" id="191139at2759"/>